<dbReference type="InterPro" id="IPR010266">
    <property type="entry name" value="NnrS"/>
</dbReference>
<dbReference type="RefSeq" id="WP_133359328.1">
    <property type="nucleotide sequence ID" value="NZ_SMUV01000061.1"/>
</dbReference>
<feature type="transmembrane region" description="Helical" evidence="1">
    <location>
        <begin position="115"/>
        <end position="136"/>
    </location>
</feature>
<accession>A0A4R5VBQ8</accession>
<evidence type="ECO:0000313" key="2">
    <source>
        <dbReference type="EMBL" id="TDK49640.1"/>
    </source>
</evidence>
<evidence type="ECO:0000313" key="3">
    <source>
        <dbReference type="Proteomes" id="UP000295301"/>
    </source>
</evidence>
<reference evidence="2 3" key="1">
    <citation type="submission" date="2019-03" db="EMBL/GenBank/DDBJ databases">
        <title>Ruegeria lutea sp. nov., a novel strain, isolated from marine sediment, the Masan Bay, South Korea.</title>
        <authorList>
            <person name="Kim J."/>
            <person name="Kim D.-Y."/>
            <person name="Lee S.-S."/>
        </authorList>
    </citation>
    <scope>NUCLEOTIDE SEQUENCE [LARGE SCALE GENOMIC DNA]</scope>
    <source>
        <strain evidence="2 3">318-1</strain>
    </source>
</reference>
<feature type="transmembrane region" description="Helical" evidence="1">
    <location>
        <begin position="223"/>
        <end position="240"/>
    </location>
</feature>
<dbReference type="Pfam" id="PF05940">
    <property type="entry name" value="NnrS"/>
    <property type="match status" value="1"/>
</dbReference>
<protein>
    <submittedName>
        <fullName evidence="2">NnrS family protein</fullName>
    </submittedName>
</protein>
<name>A0A4R5VBQ8_9RHOB</name>
<organism evidence="2 3">
    <name type="scientific">Antarcticimicrobium luteum</name>
    <dbReference type="NCBI Taxonomy" id="2547397"/>
    <lineage>
        <taxon>Bacteria</taxon>
        <taxon>Pseudomonadati</taxon>
        <taxon>Pseudomonadota</taxon>
        <taxon>Alphaproteobacteria</taxon>
        <taxon>Rhodobacterales</taxon>
        <taxon>Paracoccaceae</taxon>
        <taxon>Antarcticimicrobium</taxon>
    </lineage>
</organism>
<feature type="transmembrane region" description="Helical" evidence="1">
    <location>
        <begin position="342"/>
        <end position="363"/>
    </location>
</feature>
<feature type="transmembrane region" description="Helical" evidence="1">
    <location>
        <begin position="88"/>
        <end position="109"/>
    </location>
</feature>
<feature type="transmembrane region" description="Helical" evidence="1">
    <location>
        <begin position="148"/>
        <end position="166"/>
    </location>
</feature>
<feature type="transmembrane region" description="Helical" evidence="1">
    <location>
        <begin position="369"/>
        <end position="390"/>
    </location>
</feature>
<feature type="transmembrane region" description="Helical" evidence="1">
    <location>
        <begin position="61"/>
        <end position="81"/>
    </location>
</feature>
<keyword evidence="1" id="KW-0472">Membrane</keyword>
<dbReference type="Proteomes" id="UP000295301">
    <property type="component" value="Unassembled WGS sequence"/>
</dbReference>
<dbReference type="EMBL" id="SMUV01000061">
    <property type="protein sequence ID" value="TDK49640.1"/>
    <property type="molecule type" value="Genomic_DNA"/>
</dbReference>
<feature type="transmembrane region" description="Helical" evidence="1">
    <location>
        <begin position="275"/>
        <end position="299"/>
    </location>
</feature>
<keyword evidence="3" id="KW-1185">Reference proteome</keyword>
<feature type="transmembrane region" description="Helical" evidence="1">
    <location>
        <begin position="20"/>
        <end position="41"/>
    </location>
</feature>
<keyword evidence="1" id="KW-1133">Transmembrane helix</keyword>
<feature type="transmembrane region" description="Helical" evidence="1">
    <location>
        <begin position="178"/>
        <end position="202"/>
    </location>
</feature>
<dbReference type="OrthoDB" id="9770040at2"/>
<keyword evidence="1" id="KW-0812">Transmembrane</keyword>
<feature type="transmembrane region" description="Helical" evidence="1">
    <location>
        <begin position="246"/>
        <end position="263"/>
    </location>
</feature>
<evidence type="ECO:0000256" key="1">
    <source>
        <dbReference type="SAM" id="Phobius"/>
    </source>
</evidence>
<gene>
    <name evidence="2" type="ORF">E1832_08570</name>
</gene>
<comment type="caution">
    <text evidence="2">The sequence shown here is derived from an EMBL/GenBank/DDBJ whole genome shotgun (WGS) entry which is preliminary data.</text>
</comment>
<sequence length="398" mass="42524">MGQTTAEQMRRWRGPALFTFGFRPFFLFGALWAGLAMPLWIAMLSGALTLPSRFDPVSWHAHAFLFGYLGAVVAGFLLTAVPNWTGRLPVVGWHLAGLVALWGLGRVAVLTSALLPVWASVAADLAFPLVLGAVLLREIVAGRNWRNLIVLGLLAVYALANLLFHIEEAAGDLAAQGVGLRLGLASALMMIAVIGGRIVPSFTRNWLVRAGRAERPAAPMQRFDKLSLLAGGIGLALWVLWPQARLTGLGLLLVGALHLIRLGRWKGVRTATEPLVWVLHLAYAFVPLGALATGLAVIWPDLIAPAGVQHLWMAGALGLMTLAVMTRATLGHTGQALRAGPVTVAIYAGLILSVLTRFAAGIWPEMILYQLSGGLWTAAFLGFAVGYGPLLSRARQRG</sequence>
<feature type="transmembrane region" description="Helical" evidence="1">
    <location>
        <begin position="311"/>
        <end position="330"/>
    </location>
</feature>
<proteinExistence type="predicted"/>
<dbReference type="AlphaFoldDB" id="A0A4R5VBQ8"/>